<reference evidence="2" key="2">
    <citation type="submission" date="2015-08" db="UniProtKB">
        <authorList>
            <consortium name="WormBaseParasite"/>
        </authorList>
    </citation>
    <scope>IDENTIFICATION</scope>
</reference>
<organism evidence="1 2">
    <name type="scientific">Strongyloides venezuelensis</name>
    <name type="common">Threadworm</name>
    <dbReference type="NCBI Taxonomy" id="75913"/>
    <lineage>
        <taxon>Eukaryota</taxon>
        <taxon>Metazoa</taxon>
        <taxon>Ecdysozoa</taxon>
        <taxon>Nematoda</taxon>
        <taxon>Chromadorea</taxon>
        <taxon>Rhabditida</taxon>
        <taxon>Tylenchina</taxon>
        <taxon>Panagrolaimomorpha</taxon>
        <taxon>Strongyloidoidea</taxon>
        <taxon>Strongyloididae</taxon>
        <taxon>Strongyloides</taxon>
    </lineage>
</organism>
<dbReference type="WBParaSite" id="SVE_0780200.1">
    <property type="protein sequence ID" value="SVE_0780200.1"/>
    <property type="gene ID" value="SVE_0780200"/>
</dbReference>
<dbReference type="AlphaFoldDB" id="A0A0K0FG04"/>
<proteinExistence type="predicted"/>
<evidence type="ECO:0000313" key="1">
    <source>
        <dbReference type="Proteomes" id="UP000035680"/>
    </source>
</evidence>
<sequence>MRDNFWNDNIMIHKAFEKSFLESVVGNNYEHFSDEALFASIKAFLLAKCLNGKHTIKEYYGMNEESHNFFEEIKCLFSSEKSKKYLSYKNLEHYFFEITQFNLTNGEAITSQG</sequence>
<name>A0A0K0FG04_STRVS</name>
<reference evidence="1" key="1">
    <citation type="submission" date="2014-07" db="EMBL/GenBank/DDBJ databases">
        <authorList>
            <person name="Martin A.A"/>
            <person name="De Silva N."/>
        </authorList>
    </citation>
    <scope>NUCLEOTIDE SEQUENCE</scope>
</reference>
<protein>
    <submittedName>
        <fullName evidence="2">Uncharacterized protein</fullName>
    </submittedName>
</protein>
<dbReference type="Proteomes" id="UP000035680">
    <property type="component" value="Unassembled WGS sequence"/>
</dbReference>
<evidence type="ECO:0000313" key="2">
    <source>
        <dbReference type="WBParaSite" id="SVE_0780200.1"/>
    </source>
</evidence>
<accession>A0A0K0FG04</accession>
<keyword evidence="1" id="KW-1185">Reference proteome</keyword>